<evidence type="ECO:0000313" key="5">
    <source>
        <dbReference type="Proteomes" id="UP001642482"/>
    </source>
</evidence>
<name>A0ABP0CAJ0_9PEZI</name>
<evidence type="ECO:0008006" key="6">
    <source>
        <dbReference type="Google" id="ProtNLM"/>
    </source>
</evidence>
<feature type="region of interest" description="Disordered" evidence="1">
    <location>
        <begin position="559"/>
        <end position="589"/>
    </location>
</feature>
<dbReference type="EMBL" id="CAWUHD010000077">
    <property type="protein sequence ID" value="CAK7228140.1"/>
    <property type="molecule type" value="Genomic_DNA"/>
</dbReference>
<evidence type="ECO:0000256" key="1">
    <source>
        <dbReference type="SAM" id="MobiDB-lite"/>
    </source>
</evidence>
<evidence type="ECO:0000313" key="4">
    <source>
        <dbReference type="EMBL" id="CAK7228140.1"/>
    </source>
</evidence>
<dbReference type="PANTHER" id="PTHR10622:SF10">
    <property type="entry name" value="HET DOMAIN-CONTAINING PROTEIN"/>
    <property type="match status" value="1"/>
</dbReference>
<feature type="domain" description="DUF8212" evidence="3">
    <location>
        <begin position="229"/>
        <end position="252"/>
    </location>
</feature>
<dbReference type="Pfam" id="PF06985">
    <property type="entry name" value="HET"/>
    <property type="match status" value="1"/>
</dbReference>
<dbReference type="PANTHER" id="PTHR10622">
    <property type="entry name" value="HET DOMAIN-CONTAINING PROTEIN"/>
    <property type="match status" value="1"/>
</dbReference>
<accession>A0ABP0CAJ0</accession>
<proteinExistence type="predicted"/>
<reference evidence="4 5" key="1">
    <citation type="submission" date="2024-01" db="EMBL/GenBank/DDBJ databases">
        <authorList>
            <person name="Allen C."/>
            <person name="Tagirdzhanova G."/>
        </authorList>
    </citation>
    <scope>NUCLEOTIDE SEQUENCE [LARGE SCALE GENOMIC DNA]</scope>
</reference>
<dbReference type="Pfam" id="PF26640">
    <property type="entry name" value="DUF8212"/>
    <property type="match status" value="1"/>
</dbReference>
<gene>
    <name evidence="4" type="ORF">SEUCBS140593_006815</name>
</gene>
<dbReference type="Proteomes" id="UP001642482">
    <property type="component" value="Unassembled WGS sequence"/>
</dbReference>
<dbReference type="InterPro" id="IPR010730">
    <property type="entry name" value="HET"/>
</dbReference>
<comment type="caution">
    <text evidence="4">The sequence shown here is derived from an EMBL/GenBank/DDBJ whole genome shotgun (WGS) entry which is preliminary data.</text>
</comment>
<sequence>MRLLNVNTCQLEHFHSELNVPYFILSHTWGASEPTYQDFLKYPEAILKSAKIKGLLQMARTQRCNYAWIDTICIDKTSSSELQEAINSMYKCNSLMEDARLSALDRAIVKSRWFTRGWTLQELIAPEFVYFYDINWKYIGEKAMPNPMGFPTGSRRKYFSMDLVPLIHLATSIPIDAIYGRTRLKAYSAAQIMSWAARRKTTRLEDRAYSLMGLFNVNMPMLYGEGSAAFVRLQEEIMKRNDDHSLFAYNYFKMPRWSDDKDNAVYGASATPEDYIECGGVWRAFEMHEMSLTGPTGSWAHHVQTNKGLFITLDTFKVPGLPETLVARLNCIVPNRSDYYRIGFRDPDDHIIVIPLRYESAGPGSSHMLRACNVPLIGLPRKLFTPSNTSSTSSTSDTEDTKIARIAKITKIFKTTKKIETKKRQLYIDNEYPQSSVIGMNTLVLDLSGSCHTFFLSEVYPPALTTKGTTEDRSRILIMQRLNGLPPPLIYLRIQSDWCNLGLLVCLKLKYDGYGFVIQVECSVNVMPPPPCTSLLELLLLNKYPAPLVRPMKIDSSTGDGIPYGNSGPKGEYETVEKVTASPGPMPRD</sequence>
<feature type="domain" description="Heterokaryon incompatibility" evidence="2">
    <location>
        <begin position="22"/>
        <end position="90"/>
    </location>
</feature>
<evidence type="ECO:0000259" key="3">
    <source>
        <dbReference type="Pfam" id="PF26640"/>
    </source>
</evidence>
<protein>
    <recommendedName>
        <fullName evidence="6">Heterokaryon incompatibility domain-containing protein</fullName>
    </recommendedName>
</protein>
<dbReference type="InterPro" id="IPR058525">
    <property type="entry name" value="DUF8212"/>
</dbReference>
<evidence type="ECO:0000259" key="2">
    <source>
        <dbReference type="Pfam" id="PF06985"/>
    </source>
</evidence>
<keyword evidence="5" id="KW-1185">Reference proteome</keyword>
<organism evidence="4 5">
    <name type="scientific">Sporothrix eucalyptigena</name>
    <dbReference type="NCBI Taxonomy" id="1812306"/>
    <lineage>
        <taxon>Eukaryota</taxon>
        <taxon>Fungi</taxon>
        <taxon>Dikarya</taxon>
        <taxon>Ascomycota</taxon>
        <taxon>Pezizomycotina</taxon>
        <taxon>Sordariomycetes</taxon>
        <taxon>Sordariomycetidae</taxon>
        <taxon>Ophiostomatales</taxon>
        <taxon>Ophiostomataceae</taxon>
        <taxon>Sporothrix</taxon>
    </lineage>
</organism>